<feature type="transmembrane region" description="Helical" evidence="1">
    <location>
        <begin position="21"/>
        <end position="45"/>
    </location>
</feature>
<gene>
    <name evidence="2" type="ORF">ISN44_As08g014360</name>
</gene>
<proteinExistence type="predicted"/>
<keyword evidence="3" id="KW-1185">Reference proteome</keyword>
<keyword evidence="1" id="KW-0812">Transmembrane</keyword>
<sequence>LGEAWFSILVMVAEDLCFKICWWWCLWVVVLLQRMIGCGAVGFWLPVVAR</sequence>
<accession>A0A8T2B9D3</accession>
<evidence type="ECO:0000256" key="1">
    <source>
        <dbReference type="SAM" id="Phobius"/>
    </source>
</evidence>
<dbReference type="AlphaFoldDB" id="A0A8T2B9D3"/>
<evidence type="ECO:0000313" key="2">
    <source>
        <dbReference type="EMBL" id="KAG7581794.1"/>
    </source>
</evidence>
<comment type="caution">
    <text evidence="2">The sequence shown here is derived from an EMBL/GenBank/DDBJ whole genome shotgun (WGS) entry which is preliminary data.</text>
</comment>
<protein>
    <submittedName>
        <fullName evidence="2">Uncharacterized protein</fullName>
    </submittedName>
</protein>
<evidence type="ECO:0000313" key="3">
    <source>
        <dbReference type="Proteomes" id="UP000694251"/>
    </source>
</evidence>
<name>A0A8T2B9D3_ARASU</name>
<reference evidence="2 3" key="1">
    <citation type="submission" date="2020-12" db="EMBL/GenBank/DDBJ databases">
        <title>Concerted genomic and epigenomic changes stabilize Arabidopsis allopolyploids.</title>
        <authorList>
            <person name="Chen Z."/>
        </authorList>
    </citation>
    <scope>NUCLEOTIDE SEQUENCE [LARGE SCALE GENOMIC DNA]</scope>
    <source>
        <strain evidence="2">As9502</strain>
        <tissue evidence="2">Leaf</tissue>
    </source>
</reference>
<feature type="non-terminal residue" evidence="2">
    <location>
        <position position="1"/>
    </location>
</feature>
<dbReference type="Proteomes" id="UP000694251">
    <property type="component" value="Chromosome 8"/>
</dbReference>
<keyword evidence="1" id="KW-1133">Transmembrane helix</keyword>
<keyword evidence="1" id="KW-0472">Membrane</keyword>
<dbReference type="EMBL" id="JAEFBJ010000008">
    <property type="protein sequence ID" value="KAG7581794.1"/>
    <property type="molecule type" value="Genomic_DNA"/>
</dbReference>
<organism evidence="2 3">
    <name type="scientific">Arabidopsis suecica</name>
    <name type="common">Swedish thale-cress</name>
    <name type="synonym">Cardaminopsis suecica</name>
    <dbReference type="NCBI Taxonomy" id="45249"/>
    <lineage>
        <taxon>Eukaryota</taxon>
        <taxon>Viridiplantae</taxon>
        <taxon>Streptophyta</taxon>
        <taxon>Embryophyta</taxon>
        <taxon>Tracheophyta</taxon>
        <taxon>Spermatophyta</taxon>
        <taxon>Magnoliopsida</taxon>
        <taxon>eudicotyledons</taxon>
        <taxon>Gunneridae</taxon>
        <taxon>Pentapetalae</taxon>
        <taxon>rosids</taxon>
        <taxon>malvids</taxon>
        <taxon>Brassicales</taxon>
        <taxon>Brassicaceae</taxon>
        <taxon>Camelineae</taxon>
        <taxon>Arabidopsis</taxon>
    </lineage>
</organism>